<sequence length="494" mass="56854">MYILLLYPSFVCSYEPIVVDVNEGRQIIDGIKKGDEIYFPFSFIKPYYEAYSSEKNGVVYFKHNNAIFRDVAGYTPTGNYLNFDKIAVENWDNYFDGHSIPVNNFRWGQHYYPISILHYGISHHAQKLKCGHNCDIDSNYDNSVDKWINYSGQDNISANGEGVRFTGLDSSYMLKINSSEKYINLDLAFRNANYRVYFEVETTDGIKHIQLNAGSGSHSLNDKYYYVGVPLKTFENRRITIFRDLQTDVKKMFGATYKSLLSVKVRGDVDVFSVSTSKTNHTRIIKRVADWLLEKQDSLGAWPSEFDHMFYSGRTEVMKAGWYSAMAQGLAISHLVRAHSLLGDEGYLDSARSALQIYSVPVSSGGVLDYYDSRPVYEEYPTTPSSHVLNGFIFALLGLYDLQEYDSNIYARDLYEEGFNTLENILPLYDMGNRSAYDLTHISSKTYPNIARWSYHATHVHQLKVMMSISKSTVIKEFHDRWYEYAFGFKVKTN</sequence>
<name>A0A0J1JBR4_9GAMM</name>
<reference evidence="2 3" key="1">
    <citation type="submission" date="2015-05" db="EMBL/GenBank/DDBJ databases">
        <title>Photobacterium galathea sp. nov.</title>
        <authorList>
            <person name="Machado H."/>
            <person name="Gram L."/>
        </authorList>
    </citation>
    <scope>NUCLEOTIDE SEQUENCE [LARGE SCALE GENOMIC DNA]</scope>
    <source>
        <strain evidence="2 3">DSM 25995</strain>
    </source>
</reference>
<dbReference type="PANTHER" id="PTHR13174:SF3">
    <property type="entry name" value="D-GLUCURONYL C5-EPIMERASE"/>
    <property type="match status" value="1"/>
</dbReference>
<dbReference type="EMBL" id="LDOV01000038">
    <property type="protein sequence ID" value="KLU99036.1"/>
    <property type="molecule type" value="Genomic_DNA"/>
</dbReference>
<gene>
    <name evidence="2" type="ORF">ABT58_19495</name>
</gene>
<feature type="domain" description="D-glucuronyl C5-epimerase C-terminal" evidence="1">
    <location>
        <begin position="296"/>
        <end position="483"/>
    </location>
</feature>
<accession>A0A0J1JBR4</accession>
<dbReference type="InterPro" id="IPR010598">
    <property type="entry name" value="C5-epim_C"/>
</dbReference>
<dbReference type="GO" id="GO:0047464">
    <property type="term" value="F:heparosan-N-sulfate-glucuronate 5-epimerase activity"/>
    <property type="evidence" value="ECO:0007669"/>
    <property type="project" value="InterPro"/>
</dbReference>
<dbReference type="InterPro" id="IPR039721">
    <property type="entry name" value="C5-epimerase"/>
</dbReference>
<protein>
    <recommendedName>
        <fullName evidence="1">D-glucuronyl C5-epimerase C-terminal domain-containing protein</fullName>
    </recommendedName>
</protein>
<organism evidence="2 3">
    <name type="scientific">Photobacterium aphoticum</name>
    <dbReference type="NCBI Taxonomy" id="754436"/>
    <lineage>
        <taxon>Bacteria</taxon>
        <taxon>Pseudomonadati</taxon>
        <taxon>Pseudomonadota</taxon>
        <taxon>Gammaproteobacteria</taxon>
        <taxon>Vibrionales</taxon>
        <taxon>Vibrionaceae</taxon>
        <taxon>Photobacterium</taxon>
    </lineage>
</organism>
<evidence type="ECO:0000259" key="1">
    <source>
        <dbReference type="Pfam" id="PF06662"/>
    </source>
</evidence>
<comment type="caution">
    <text evidence="2">The sequence shown here is derived from an EMBL/GenBank/DDBJ whole genome shotgun (WGS) entry which is preliminary data.</text>
</comment>
<dbReference type="GO" id="GO:0015012">
    <property type="term" value="P:heparan sulfate proteoglycan biosynthetic process"/>
    <property type="evidence" value="ECO:0007669"/>
    <property type="project" value="InterPro"/>
</dbReference>
<dbReference type="SUPFAM" id="SSF81853">
    <property type="entry name" value="Family 10 polysaccharide lyase"/>
    <property type="match status" value="1"/>
</dbReference>
<evidence type="ECO:0000313" key="3">
    <source>
        <dbReference type="Proteomes" id="UP000036426"/>
    </source>
</evidence>
<evidence type="ECO:0000313" key="2">
    <source>
        <dbReference type="EMBL" id="KLU99036.1"/>
    </source>
</evidence>
<dbReference type="PANTHER" id="PTHR13174">
    <property type="entry name" value="D-GLUCURONYL C5-EPIMERASE"/>
    <property type="match status" value="1"/>
</dbReference>
<dbReference type="Proteomes" id="UP000036426">
    <property type="component" value="Unassembled WGS sequence"/>
</dbReference>
<dbReference type="PATRIC" id="fig|754436.4.peg.4125"/>
<keyword evidence="3" id="KW-1185">Reference proteome</keyword>
<dbReference type="AlphaFoldDB" id="A0A0J1JBR4"/>
<proteinExistence type="predicted"/>
<dbReference type="Pfam" id="PF06662">
    <property type="entry name" value="C5-epim_C"/>
    <property type="match status" value="1"/>
</dbReference>